<evidence type="ECO:0000313" key="2">
    <source>
        <dbReference type="Proteomes" id="UP000398389"/>
    </source>
</evidence>
<dbReference type="GO" id="GO:0070390">
    <property type="term" value="C:transcription export complex 2"/>
    <property type="evidence" value="ECO:0007669"/>
    <property type="project" value="TreeGrafter"/>
</dbReference>
<dbReference type="RefSeq" id="XP_031855513.1">
    <property type="nucleotide sequence ID" value="XM_031999622.1"/>
</dbReference>
<organism evidence="1 2">
    <name type="scientific">Magnusiomyces paraingens</name>
    <dbReference type="NCBI Taxonomy" id="2606893"/>
    <lineage>
        <taxon>Eukaryota</taxon>
        <taxon>Fungi</taxon>
        <taxon>Dikarya</taxon>
        <taxon>Ascomycota</taxon>
        <taxon>Saccharomycotina</taxon>
        <taxon>Dipodascomycetes</taxon>
        <taxon>Dipodascales</taxon>
        <taxon>Dipodascaceae</taxon>
        <taxon>Magnusiomyces</taxon>
    </lineage>
</organism>
<dbReference type="PANTHER" id="PTHR12732:SF8">
    <property type="entry name" value="NUCLEAR MRNA EXPORT PROTEIN THP1"/>
    <property type="match status" value="1"/>
</dbReference>
<keyword evidence="2" id="KW-1185">Reference proteome</keyword>
<evidence type="ECO:0000313" key="1">
    <source>
        <dbReference type="EMBL" id="VVT56234.1"/>
    </source>
</evidence>
<proteinExistence type="predicted"/>
<accession>A0A5E8BXP4</accession>
<dbReference type="GO" id="GO:0003723">
    <property type="term" value="F:RNA binding"/>
    <property type="evidence" value="ECO:0007669"/>
    <property type="project" value="InterPro"/>
</dbReference>
<name>A0A5E8BXP4_9ASCO</name>
<dbReference type="SMART" id="SM00753">
    <property type="entry name" value="PAM"/>
    <property type="match status" value="1"/>
</dbReference>
<dbReference type="AlphaFoldDB" id="A0A5E8BXP4"/>
<evidence type="ECO:0008006" key="3">
    <source>
        <dbReference type="Google" id="ProtNLM"/>
    </source>
</evidence>
<dbReference type="GO" id="GO:0000973">
    <property type="term" value="P:post-transcriptional tethering of RNA polymerase II gene DNA at nuclear periphery"/>
    <property type="evidence" value="ECO:0007669"/>
    <property type="project" value="TreeGrafter"/>
</dbReference>
<reference evidence="1 2" key="1">
    <citation type="submission" date="2019-09" db="EMBL/GenBank/DDBJ databases">
        <authorList>
            <person name="Brejova B."/>
        </authorList>
    </citation>
    <scope>NUCLEOTIDE SEQUENCE [LARGE SCALE GENOMIC DNA]</scope>
</reference>
<protein>
    <recommendedName>
        <fullName evidence="3">PCI domain-containing protein</fullName>
    </recommendedName>
</protein>
<dbReference type="GO" id="GO:0016973">
    <property type="term" value="P:poly(A)+ mRNA export from nucleus"/>
    <property type="evidence" value="ECO:0007669"/>
    <property type="project" value="TreeGrafter"/>
</dbReference>
<dbReference type="OrthoDB" id="5404651at2759"/>
<dbReference type="GeneID" id="43583722"/>
<dbReference type="InterPro" id="IPR045114">
    <property type="entry name" value="Csn12-like"/>
</dbReference>
<dbReference type="GO" id="GO:0003690">
    <property type="term" value="F:double-stranded DNA binding"/>
    <property type="evidence" value="ECO:0007669"/>
    <property type="project" value="InterPro"/>
</dbReference>
<sequence length="438" mass="49894">MSVAAWLDHVDKCLRLSPRDTSGSLPYLFVLNIQDPIVSSLQNDILDSSINIRNVVDEKGLNNGDWSSFDELCITYLGFARDVDPTNPRESYFALIKYVTALQVAFTNNRGAILQGVVKASLSTVLTMGRQLDANDTLQRTSYLSTLLLKMFNNIRAEKSLENSQQLSKKSVILFVANILCRSYYMLHTESSCANVFSNIHTANLKFSSYARAEQVEYRYILGRFYLAKEQLTRAYDHLSWAFRKCLPRTPQQRLILKYLVPAAMLLGRLPTNTLLSQFNLQTQYGPLAAALKAGNYARFMEYLLNGPCSEWYVRARIQFLFRNRTPIVLLRQIVYRTWVILNRPNVLKFDQIQAALRVAMAGSSESFGWYSAEQDASGEITENVLITLVSQRFVMGHVYSRRALIKLKDKGPFPAMARVHNLDSRTGKASTDRWLET</sequence>
<dbReference type="GO" id="GO:0006368">
    <property type="term" value="P:transcription elongation by RNA polymerase II"/>
    <property type="evidence" value="ECO:0007669"/>
    <property type="project" value="TreeGrafter"/>
</dbReference>
<dbReference type="PANTHER" id="PTHR12732">
    <property type="entry name" value="UNCHARACTERIZED PROTEASOME COMPONENT REGION PCI-CONTAINING"/>
    <property type="match status" value="1"/>
</dbReference>
<gene>
    <name evidence="1" type="ORF">SAPINGB_P004907</name>
</gene>
<dbReference type="Proteomes" id="UP000398389">
    <property type="component" value="Unassembled WGS sequence"/>
</dbReference>
<dbReference type="EMBL" id="CABVLU010000004">
    <property type="protein sequence ID" value="VVT56234.1"/>
    <property type="molecule type" value="Genomic_DNA"/>
</dbReference>